<feature type="transmembrane region" description="Helical" evidence="7">
    <location>
        <begin position="361"/>
        <end position="385"/>
    </location>
</feature>
<evidence type="ECO:0000256" key="5">
    <source>
        <dbReference type="ARBA" id="ARBA00022989"/>
    </source>
</evidence>
<feature type="transmembrane region" description="Helical" evidence="7">
    <location>
        <begin position="406"/>
        <end position="430"/>
    </location>
</feature>
<proteinExistence type="inferred from homology"/>
<sequence length="546" mass="59267">MKTDTEASSPTDWDRPTIFYNEYVKWTVYLLIVLFAAWSYWEIRITPGRLLVGLEQSSQLMANAWPPDFTPERREMIWRDILETLAMAVIATIGGIILSVPVAILGSRNLVSERVFWIGRTIIATSRAFHALIIAIIVVKAVGFGPLAGIITLMIKTVGFFGKLLAEEIEDIDPTQLEAIEATGAGRFQTYFYAVVPQITQRFVALSIYRWDINLRSSAIVGIVGAGGIGQTLVASFDRFEYDFSAAIILVIIALVLLGEAVSAVARKRIATGAAGVETTPTRDAGRRTWNRFTRGQQLLRYGSVALVAGVIVISWRHLEMGIGVVRTAPAELYDLWTRMWPPSTGIVAEMVDPLLTSLHIAILGTVLAIALSIPTALIAADTTTPNRVTYTLGKLIVTTTRSVNVIIWVLVLVLLLGPGALAGVVAIGIRSVGFIGKLLAEAIEEIDMTQVEAMTATGASRLETAVYAIVPQVKPAFIGIATYRWDSNVRASTVIGFVGGGGIGSLLMSQINQFQWANAMTILIAILGIVLFSEVVSAYARKKVM</sequence>
<dbReference type="InterPro" id="IPR035906">
    <property type="entry name" value="MetI-like_sf"/>
</dbReference>
<dbReference type="AlphaFoldDB" id="A0A4D6HK55"/>
<feature type="transmembrane region" description="Helical" evidence="7">
    <location>
        <begin position="517"/>
        <end position="541"/>
    </location>
</feature>
<organism evidence="9 10">
    <name type="scientific">Natronorubrum bangense</name>
    <dbReference type="NCBI Taxonomy" id="61858"/>
    <lineage>
        <taxon>Archaea</taxon>
        <taxon>Methanobacteriati</taxon>
        <taxon>Methanobacteriota</taxon>
        <taxon>Stenosarchaea group</taxon>
        <taxon>Halobacteria</taxon>
        <taxon>Halobacteriales</taxon>
        <taxon>Natrialbaceae</taxon>
        <taxon>Natronorubrum</taxon>
    </lineage>
</organism>
<evidence type="ECO:0000256" key="7">
    <source>
        <dbReference type="RuleBase" id="RU363032"/>
    </source>
</evidence>
<reference evidence="9 10" key="1">
    <citation type="journal article" date="2019" name="Nat. Commun.">
        <title>A new type of DNA phosphorothioation-based antiviral system in archaea.</title>
        <authorList>
            <person name="Xiong L."/>
            <person name="Liu S."/>
            <person name="Chen S."/>
            <person name="Xiao Y."/>
            <person name="Zhu B."/>
            <person name="Gao Y."/>
            <person name="Zhang Y."/>
            <person name="Chen B."/>
            <person name="Luo J."/>
            <person name="Deng Z."/>
            <person name="Chen X."/>
            <person name="Wang L."/>
            <person name="Chen S."/>
        </authorList>
    </citation>
    <scope>NUCLEOTIDE SEQUENCE [LARGE SCALE GENOMIC DNA]</scope>
    <source>
        <strain evidence="9 10">JCM 10635</strain>
    </source>
</reference>
<feature type="domain" description="ABC transmembrane type-1" evidence="8">
    <location>
        <begin position="355"/>
        <end position="536"/>
    </location>
</feature>
<keyword evidence="2 7" id="KW-0813">Transport</keyword>
<dbReference type="GO" id="GO:0005886">
    <property type="term" value="C:plasma membrane"/>
    <property type="evidence" value="ECO:0007669"/>
    <property type="project" value="UniProtKB-SubCell"/>
</dbReference>
<feature type="transmembrane region" description="Helical" evidence="7">
    <location>
        <begin position="299"/>
        <end position="319"/>
    </location>
</feature>
<dbReference type="Gene3D" id="1.10.3720.10">
    <property type="entry name" value="MetI-like"/>
    <property type="match status" value="2"/>
</dbReference>
<gene>
    <name evidence="9" type="primary">phnE</name>
    <name evidence="9" type="ORF">DV706_05200</name>
</gene>
<dbReference type="Pfam" id="PF00528">
    <property type="entry name" value="BPD_transp_1"/>
    <property type="match status" value="2"/>
</dbReference>
<keyword evidence="4 7" id="KW-0812">Transmembrane</keyword>
<evidence type="ECO:0000256" key="6">
    <source>
        <dbReference type="ARBA" id="ARBA00023136"/>
    </source>
</evidence>
<dbReference type="PANTHER" id="PTHR30043:SF1">
    <property type="entry name" value="ABC TRANSPORT SYSTEM PERMEASE PROTEIN P69"/>
    <property type="match status" value="1"/>
</dbReference>
<evidence type="ECO:0000313" key="10">
    <source>
        <dbReference type="Proteomes" id="UP000296822"/>
    </source>
</evidence>
<dbReference type="KEGG" id="nbg:DV706_05200"/>
<keyword evidence="3" id="KW-1003">Cell membrane</keyword>
<evidence type="ECO:0000256" key="2">
    <source>
        <dbReference type="ARBA" id="ARBA00022448"/>
    </source>
</evidence>
<dbReference type="Proteomes" id="UP000296822">
    <property type="component" value="Chromosome"/>
</dbReference>
<dbReference type="NCBIfam" id="TIGR01097">
    <property type="entry name" value="PhnE"/>
    <property type="match status" value="2"/>
</dbReference>
<comment type="similarity">
    <text evidence="7">Belongs to the binding-protein-dependent transport system permease family.</text>
</comment>
<keyword evidence="6 7" id="KW-0472">Membrane</keyword>
<feature type="transmembrane region" description="Helical" evidence="7">
    <location>
        <begin position="84"/>
        <end position="108"/>
    </location>
</feature>
<dbReference type="InterPro" id="IPR005769">
    <property type="entry name" value="PhnE/PtxC"/>
</dbReference>
<dbReference type="EMBL" id="CP031305">
    <property type="protein sequence ID" value="QCC53941.1"/>
    <property type="molecule type" value="Genomic_DNA"/>
</dbReference>
<evidence type="ECO:0000256" key="1">
    <source>
        <dbReference type="ARBA" id="ARBA00004651"/>
    </source>
</evidence>
<dbReference type="PANTHER" id="PTHR30043">
    <property type="entry name" value="PHOSPHONATES TRANSPORT SYSTEM PERMEASE PROTEIN"/>
    <property type="match status" value="1"/>
</dbReference>
<feature type="transmembrane region" description="Helical" evidence="7">
    <location>
        <begin position="244"/>
        <end position="266"/>
    </location>
</feature>
<dbReference type="PROSITE" id="PS50928">
    <property type="entry name" value="ABC_TM1"/>
    <property type="match status" value="2"/>
</dbReference>
<evidence type="ECO:0000256" key="4">
    <source>
        <dbReference type="ARBA" id="ARBA00022692"/>
    </source>
</evidence>
<feature type="transmembrane region" description="Helical" evidence="7">
    <location>
        <begin position="23"/>
        <end position="41"/>
    </location>
</feature>
<keyword evidence="5 7" id="KW-1133">Transmembrane helix</keyword>
<name>A0A4D6HK55_9EURY</name>
<protein>
    <submittedName>
        <fullName evidence="9">Phosphonate ABC transporter, permease protein PhnE</fullName>
    </submittedName>
</protein>
<comment type="subcellular location">
    <subcellularLocation>
        <location evidence="1 7">Cell membrane</location>
        <topology evidence="1 7">Multi-pass membrane protein</topology>
    </subcellularLocation>
</comment>
<dbReference type="SUPFAM" id="SSF161098">
    <property type="entry name" value="MetI-like"/>
    <property type="match status" value="2"/>
</dbReference>
<evidence type="ECO:0000259" key="8">
    <source>
        <dbReference type="PROSITE" id="PS50928"/>
    </source>
</evidence>
<dbReference type="CDD" id="cd06261">
    <property type="entry name" value="TM_PBP2"/>
    <property type="match status" value="2"/>
</dbReference>
<feature type="domain" description="ABC transmembrane type-1" evidence="8">
    <location>
        <begin position="81"/>
        <end position="263"/>
    </location>
</feature>
<accession>A0A4D6HK55</accession>
<dbReference type="GO" id="GO:0015416">
    <property type="term" value="F:ABC-type phosphonate transporter activity"/>
    <property type="evidence" value="ECO:0007669"/>
    <property type="project" value="InterPro"/>
</dbReference>
<dbReference type="InterPro" id="IPR000515">
    <property type="entry name" value="MetI-like"/>
</dbReference>
<feature type="transmembrane region" description="Helical" evidence="7">
    <location>
        <begin position="128"/>
        <end position="155"/>
    </location>
</feature>
<evidence type="ECO:0000256" key="3">
    <source>
        <dbReference type="ARBA" id="ARBA00022475"/>
    </source>
</evidence>
<evidence type="ECO:0000313" key="9">
    <source>
        <dbReference type="EMBL" id="QCC53941.1"/>
    </source>
</evidence>